<evidence type="ECO:0000313" key="2">
    <source>
        <dbReference type="Proteomes" id="UP000000639"/>
    </source>
</evidence>
<dbReference type="PANTHER" id="PTHR39327">
    <property type="match status" value="1"/>
</dbReference>
<proteinExistence type="predicted"/>
<dbReference type="Proteomes" id="UP000000639">
    <property type="component" value="Chromosome"/>
</dbReference>
<keyword evidence="2" id="KW-1185">Reference proteome</keyword>
<dbReference type="AlphaFoldDB" id="A1SUV0"/>
<dbReference type="eggNOG" id="COG3672">
    <property type="taxonomic scope" value="Bacteria"/>
</dbReference>
<dbReference type="Pfam" id="PF06035">
    <property type="entry name" value="Peptidase_C93"/>
    <property type="match status" value="1"/>
</dbReference>
<accession>A1SUV0</accession>
<sequence>MINRRGKAWWRLLSGLLLLISLSSLTLWLLNEQKIITALKSNYGVRAADRGIAWFDILDSAQQLSDIEKLTKVNSFFNMLYFIDDKQLWGEDNYWATPLEFIGVKGGDCEEFAIAKYFTLLALGIDDQKMRITMVKALTLNQYHMVLSYYETPGSVPLVLDNLDMQIKPANQRQDLDPIYSFNGSQLWLNKEKGQGVLVGKSDRLDRWTNLIQRMEFSRMKQPKLRME</sequence>
<dbReference type="OrthoDB" id="5401788at2"/>
<gene>
    <name evidence="1" type="ordered locus">Ping_1448</name>
</gene>
<dbReference type="RefSeq" id="WP_011769825.1">
    <property type="nucleotide sequence ID" value="NC_008709.1"/>
</dbReference>
<reference evidence="1 2" key="1">
    <citation type="submission" date="2007-01" db="EMBL/GenBank/DDBJ databases">
        <title>Complete sequence of Psychromonas ingrahamii 37.</title>
        <authorList>
            <consortium name="US DOE Joint Genome Institute"/>
            <person name="Copeland A."/>
            <person name="Lucas S."/>
            <person name="Lapidus A."/>
            <person name="Barry K."/>
            <person name="Detter J.C."/>
            <person name="Glavina del Rio T."/>
            <person name="Hammon N."/>
            <person name="Israni S."/>
            <person name="Dalin E."/>
            <person name="Tice H."/>
            <person name="Pitluck S."/>
            <person name="Thompson L.S."/>
            <person name="Brettin T."/>
            <person name="Bruce D."/>
            <person name="Han C."/>
            <person name="Tapia R."/>
            <person name="Schmutz J."/>
            <person name="Larimer F."/>
            <person name="Land M."/>
            <person name="Hauser L."/>
            <person name="Kyrpides N."/>
            <person name="Ivanova N."/>
            <person name="Staley J."/>
            <person name="Richardson P."/>
        </authorList>
    </citation>
    <scope>NUCLEOTIDE SEQUENCE [LARGE SCALE GENOMIC DNA]</scope>
    <source>
        <strain evidence="1 2">37</strain>
    </source>
</reference>
<evidence type="ECO:0000313" key="1">
    <source>
        <dbReference type="EMBL" id="ABM03265.1"/>
    </source>
</evidence>
<evidence type="ECO:0008006" key="3">
    <source>
        <dbReference type="Google" id="ProtNLM"/>
    </source>
</evidence>
<dbReference type="KEGG" id="pin:Ping_1448"/>
<protein>
    <recommendedName>
        <fullName evidence="3">Periplasmic protein</fullName>
    </recommendedName>
</protein>
<dbReference type="STRING" id="357804.Ping_1448"/>
<dbReference type="Gene3D" id="3.10.620.30">
    <property type="match status" value="1"/>
</dbReference>
<name>A1SUV0_PSYIN</name>
<dbReference type="EMBL" id="CP000510">
    <property type="protein sequence ID" value="ABM03265.1"/>
    <property type="molecule type" value="Genomic_DNA"/>
</dbReference>
<dbReference type="PANTHER" id="PTHR39327:SF1">
    <property type="entry name" value="BLR5470 PROTEIN"/>
    <property type="match status" value="1"/>
</dbReference>
<dbReference type="HOGENOM" id="CLU_085651_0_0_6"/>
<dbReference type="InterPro" id="IPR010319">
    <property type="entry name" value="Transglutaminase-like_Cys_pept"/>
</dbReference>
<organism evidence="1 2">
    <name type="scientific">Psychromonas ingrahamii (strain DSM 17664 / CCUG 51855 / 37)</name>
    <dbReference type="NCBI Taxonomy" id="357804"/>
    <lineage>
        <taxon>Bacteria</taxon>
        <taxon>Pseudomonadati</taxon>
        <taxon>Pseudomonadota</taxon>
        <taxon>Gammaproteobacteria</taxon>
        <taxon>Alteromonadales</taxon>
        <taxon>Psychromonadaceae</taxon>
        <taxon>Psychromonas</taxon>
    </lineage>
</organism>